<reference evidence="1 2" key="1">
    <citation type="journal article" date="2022" name="Front. Cell. Infect. Microbiol.">
        <title>The Genomes of Two Strains of Taenia crassiceps the Animal Model for the Study of Human Cysticercosis.</title>
        <authorList>
            <person name="Bobes R.J."/>
            <person name="Estrada K."/>
            <person name="Rios-Valencia D.G."/>
            <person name="Calderon-Gallegos A."/>
            <person name="de la Torre P."/>
            <person name="Carrero J.C."/>
            <person name="Sanchez-Flores A."/>
            <person name="Laclette J.P."/>
        </authorList>
    </citation>
    <scope>NUCLEOTIDE SEQUENCE [LARGE SCALE GENOMIC DNA]</scope>
    <source>
        <strain evidence="1">WFUcys</strain>
    </source>
</reference>
<gene>
    <name evidence="1" type="ORF">TcWFU_000896</name>
</gene>
<dbReference type="Proteomes" id="UP001651158">
    <property type="component" value="Unassembled WGS sequence"/>
</dbReference>
<comment type="caution">
    <text evidence="1">The sequence shown here is derived from an EMBL/GenBank/DDBJ whole genome shotgun (WGS) entry which is preliminary data.</text>
</comment>
<evidence type="ECO:0000313" key="2">
    <source>
        <dbReference type="Proteomes" id="UP001651158"/>
    </source>
</evidence>
<sequence>MQSDVGGGSDEDLCSDFSSGDELLQQALPVDDHDGDNPPDPSKILLCPNEYLRHVRIRTNDCGGGYTGSFSRFF</sequence>
<accession>A0ABR4QNS6</accession>
<keyword evidence="2" id="KW-1185">Reference proteome</keyword>
<name>A0ABR4QNS6_9CEST</name>
<evidence type="ECO:0000313" key="1">
    <source>
        <dbReference type="EMBL" id="KAL5111269.1"/>
    </source>
</evidence>
<dbReference type="EMBL" id="JAKROA010000001">
    <property type="protein sequence ID" value="KAL5111269.1"/>
    <property type="molecule type" value="Genomic_DNA"/>
</dbReference>
<protein>
    <submittedName>
        <fullName evidence="1">Uncharacterized protein</fullName>
    </submittedName>
</protein>
<organism evidence="1 2">
    <name type="scientific">Taenia crassiceps</name>
    <dbReference type="NCBI Taxonomy" id="6207"/>
    <lineage>
        <taxon>Eukaryota</taxon>
        <taxon>Metazoa</taxon>
        <taxon>Spiralia</taxon>
        <taxon>Lophotrochozoa</taxon>
        <taxon>Platyhelminthes</taxon>
        <taxon>Cestoda</taxon>
        <taxon>Eucestoda</taxon>
        <taxon>Cyclophyllidea</taxon>
        <taxon>Taeniidae</taxon>
        <taxon>Taenia</taxon>
    </lineage>
</organism>
<proteinExistence type="predicted"/>